<proteinExistence type="inferred from homology"/>
<evidence type="ECO:0000259" key="19">
    <source>
        <dbReference type="Pfam" id="PF07479"/>
    </source>
</evidence>
<comment type="caution">
    <text evidence="20">The sequence shown here is derived from an EMBL/GenBank/DDBJ whole genome shotgun (WGS) entry which is preliminary data.</text>
</comment>
<feature type="domain" description="Glycerol-3-phosphate dehydrogenase NAD-dependent N-terminal" evidence="18">
    <location>
        <begin position="15"/>
        <end position="168"/>
    </location>
</feature>
<dbReference type="PROSITE" id="PS00957">
    <property type="entry name" value="NAD_G3PDH"/>
    <property type="match status" value="1"/>
</dbReference>
<keyword evidence="5 13" id="KW-0520">NAD</keyword>
<dbReference type="Pfam" id="PF01210">
    <property type="entry name" value="NAD_Gly3P_dh_N"/>
    <property type="match status" value="1"/>
</dbReference>
<feature type="binding site" evidence="16">
    <location>
        <position position="264"/>
    </location>
    <ligand>
        <name>NAD(+)</name>
        <dbReference type="ChEBI" id="CHEBI:57540"/>
    </ligand>
</feature>
<dbReference type="GO" id="GO:0051287">
    <property type="term" value="F:NAD binding"/>
    <property type="evidence" value="ECO:0007669"/>
    <property type="project" value="InterPro"/>
</dbReference>
<evidence type="ECO:0000256" key="9">
    <source>
        <dbReference type="ARBA" id="ARBA00052716"/>
    </source>
</evidence>
<dbReference type="SUPFAM" id="SSF51735">
    <property type="entry name" value="NAD(P)-binding Rossmann-fold domains"/>
    <property type="match status" value="1"/>
</dbReference>
<keyword evidence="13" id="KW-0963">Cytoplasm</keyword>
<accession>A0AAW9RCV9</accession>
<evidence type="ECO:0000256" key="10">
    <source>
        <dbReference type="ARBA" id="ARBA00066687"/>
    </source>
</evidence>
<dbReference type="EMBL" id="JAZHOG010000004">
    <property type="protein sequence ID" value="MEJ8567526.1"/>
    <property type="molecule type" value="Genomic_DNA"/>
</dbReference>
<feature type="binding site" evidence="15">
    <location>
        <begin position="264"/>
        <end position="265"/>
    </location>
    <ligand>
        <name>substrate</name>
    </ligand>
</feature>
<dbReference type="EC" id="1.1.1.94" evidence="10 13"/>
<dbReference type="NCBIfam" id="NF000942">
    <property type="entry name" value="PRK00094.1-4"/>
    <property type="match status" value="1"/>
</dbReference>
<dbReference type="PANTHER" id="PTHR11728:SF1">
    <property type="entry name" value="GLYCEROL-3-PHOSPHATE DEHYDROGENASE [NAD(+)] 2, CHLOROPLASTIC"/>
    <property type="match status" value="1"/>
</dbReference>
<evidence type="ECO:0000256" key="7">
    <source>
        <dbReference type="ARBA" id="ARBA00023209"/>
    </source>
</evidence>
<evidence type="ECO:0000256" key="1">
    <source>
        <dbReference type="ARBA" id="ARBA00011009"/>
    </source>
</evidence>
<keyword evidence="8 13" id="KW-1208">Phospholipid metabolism</keyword>
<dbReference type="AlphaFoldDB" id="A0AAW9RCV9"/>
<feature type="binding site" evidence="13">
    <location>
        <position position="200"/>
    </location>
    <ligand>
        <name>sn-glycerol 3-phosphate</name>
        <dbReference type="ChEBI" id="CHEBI:57597"/>
    </ligand>
</feature>
<comment type="pathway">
    <text evidence="13">Membrane lipid metabolism; glycerophospholipid metabolism.</text>
</comment>
<dbReference type="SUPFAM" id="SSF48179">
    <property type="entry name" value="6-phosphogluconate dehydrogenase C-terminal domain-like"/>
    <property type="match status" value="1"/>
</dbReference>
<feature type="domain" description="Glycerol-3-phosphate dehydrogenase NAD-dependent C-terminal" evidence="19">
    <location>
        <begin position="189"/>
        <end position="329"/>
    </location>
</feature>
<dbReference type="GO" id="GO:0005975">
    <property type="term" value="P:carbohydrate metabolic process"/>
    <property type="evidence" value="ECO:0007669"/>
    <property type="project" value="InterPro"/>
</dbReference>
<dbReference type="PRINTS" id="PR00077">
    <property type="entry name" value="GPDHDRGNASE"/>
</dbReference>
<feature type="binding site" evidence="13">
    <location>
        <position position="145"/>
    </location>
    <ligand>
        <name>sn-glycerol 3-phosphate</name>
        <dbReference type="ChEBI" id="CHEBI:57597"/>
    </ligand>
</feature>
<evidence type="ECO:0000313" key="21">
    <source>
        <dbReference type="Proteomes" id="UP001359886"/>
    </source>
</evidence>
<dbReference type="InterPro" id="IPR008927">
    <property type="entry name" value="6-PGluconate_DH-like_C_sf"/>
</dbReference>
<dbReference type="Gene3D" id="3.40.50.720">
    <property type="entry name" value="NAD(P)-binding Rossmann-like Domain"/>
    <property type="match status" value="1"/>
</dbReference>
<evidence type="ECO:0000256" key="11">
    <source>
        <dbReference type="ARBA" id="ARBA00069372"/>
    </source>
</evidence>
<keyword evidence="2 13" id="KW-0444">Lipid biosynthesis</keyword>
<evidence type="ECO:0000256" key="15">
    <source>
        <dbReference type="PIRSR" id="PIRSR000114-2"/>
    </source>
</evidence>
<reference evidence="20 21" key="1">
    <citation type="submission" date="2024-02" db="EMBL/GenBank/DDBJ databases">
        <title>A novel Wenzhouxiangellaceae bacterium, isolated from coastal sediments.</title>
        <authorList>
            <person name="Du Z.-J."/>
            <person name="Ye Y.-Q."/>
            <person name="Zhang X.-Y."/>
        </authorList>
    </citation>
    <scope>NUCLEOTIDE SEQUENCE [LARGE SCALE GENOMIC DNA]</scope>
    <source>
        <strain evidence="20 21">CH-27</strain>
    </source>
</reference>
<evidence type="ECO:0000313" key="20">
    <source>
        <dbReference type="EMBL" id="MEJ8567526.1"/>
    </source>
</evidence>
<comment type="similarity">
    <text evidence="1 13 17">Belongs to the NAD-dependent glycerol-3-phosphate dehydrogenase family.</text>
</comment>
<feature type="binding site" evidence="13">
    <location>
        <position position="265"/>
    </location>
    <ligand>
        <name>sn-glycerol 3-phosphate</name>
        <dbReference type="ChEBI" id="CHEBI:57597"/>
    </ligand>
</feature>
<feature type="binding site" evidence="13">
    <location>
        <position position="149"/>
    </location>
    <ligand>
        <name>NADPH</name>
        <dbReference type="ChEBI" id="CHEBI:57783"/>
    </ligand>
</feature>
<dbReference type="Pfam" id="PF07479">
    <property type="entry name" value="NAD_Gly3P_dh_C"/>
    <property type="match status" value="1"/>
</dbReference>
<dbReference type="InterPro" id="IPR036291">
    <property type="entry name" value="NAD(P)-bd_dom_sf"/>
</dbReference>
<dbReference type="Gene3D" id="1.10.1040.10">
    <property type="entry name" value="N-(1-d-carboxylethyl)-l-norvaline Dehydrogenase, domain 2"/>
    <property type="match status" value="1"/>
</dbReference>
<dbReference type="InterPro" id="IPR013328">
    <property type="entry name" value="6PGD_dom2"/>
</dbReference>
<evidence type="ECO:0000256" key="17">
    <source>
        <dbReference type="RuleBase" id="RU000437"/>
    </source>
</evidence>
<dbReference type="GO" id="GO:0046168">
    <property type="term" value="P:glycerol-3-phosphate catabolic process"/>
    <property type="evidence" value="ECO:0007669"/>
    <property type="project" value="InterPro"/>
</dbReference>
<comment type="function">
    <text evidence="13">Catalyzes the reduction of the glycolytic intermediate dihydroxyacetone phosphate (DHAP) to sn-glycerol 3-phosphate (G3P), the key precursor for phospholipid synthesis.</text>
</comment>
<dbReference type="GO" id="GO:0046167">
    <property type="term" value="P:glycerol-3-phosphate biosynthetic process"/>
    <property type="evidence" value="ECO:0007669"/>
    <property type="project" value="UniProtKB-UniRule"/>
</dbReference>
<evidence type="ECO:0000256" key="3">
    <source>
        <dbReference type="ARBA" id="ARBA00022857"/>
    </source>
</evidence>
<feature type="binding site" evidence="13">
    <location>
        <position position="253"/>
    </location>
    <ligand>
        <name>sn-glycerol 3-phosphate</name>
        <dbReference type="ChEBI" id="CHEBI:57597"/>
    </ligand>
</feature>
<comment type="catalytic activity">
    <reaction evidence="9">
        <text>sn-glycerol 3-phosphate + NADP(+) = dihydroxyacetone phosphate + NADPH + H(+)</text>
        <dbReference type="Rhea" id="RHEA:11096"/>
        <dbReference type="ChEBI" id="CHEBI:15378"/>
        <dbReference type="ChEBI" id="CHEBI:57597"/>
        <dbReference type="ChEBI" id="CHEBI:57642"/>
        <dbReference type="ChEBI" id="CHEBI:57783"/>
        <dbReference type="ChEBI" id="CHEBI:58349"/>
        <dbReference type="EC" id="1.1.1.94"/>
    </reaction>
    <physiologicalReaction direction="right-to-left" evidence="9">
        <dbReference type="Rhea" id="RHEA:11098"/>
    </physiologicalReaction>
</comment>
<keyword evidence="7 13" id="KW-0594">Phospholipid biosynthesis</keyword>
<dbReference type="FunFam" id="3.40.50.720:FF:000019">
    <property type="entry name" value="Glycerol-3-phosphate dehydrogenase [NAD(P)+]"/>
    <property type="match status" value="1"/>
</dbReference>
<feature type="binding site" evidence="13">
    <location>
        <position position="116"/>
    </location>
    <ligand>
        <name>sn-glycerol 3-phosphate</name>
        <dbReference type="ChEBI" id="CHEBI:57597"/>
    </ligand>
</feature>
<evidence type="ECO:0000259" key="18">
    <source>
        <dbReference type="Pfam" id="PF01210"/>
    </source>
</evidence>
<evidence type="ECO:0000256" key="2">
    <source>
        <dbReference type="ARBA" id="ARBA00022516"/>
    </source>
</evidence>
<dbReference type="Proteomes" id="UP001359886">
    <property type="component" value="Unassembled WGS sequence"/>
</dbReference>
<feature type="binding site" evidence="13">
    <location>
        <position position="43"/>
    </location>
    <ligand>
        <name>NADPH</name>
        <dbReference type="ChEBI" id="CHEBI:57783"/>
    </ligand>
</feature>
<sequence>MGTPSDSTMRPAGRVAVLGAGSWGSALAMQLARNATDCVLWARSREQVDAMRSSATNERFLPGIRFPSGVEFTDDLGAAVTASDQVLLAIPSDAFDALLAQIRPFLENRGLSWACKGLQPGTGRFLHQAAQDLLGESRPLAVVTGPSFAVEVARGQPTAVTVAGTDPEHVQVVAGALHGGYFRAYMSDDIVGAELGGAVKNVLAVATGISDGMGLGDNARAALVTRGMAEMMRLGRAIGAREQTLIGLAGMGDLVLTCTGDLSRNRRLGLALGKGQSVAEAVAAIGQVVEGVNTSSEVWRMACQYGIDMPISEQVHDILHSGRNPEESLRELFAREQKQETI</sequence>
<evidence type="ECO:0000256" key="12">
    <source>
        <dbReference type="ARBA" id="ARBA00080511"/>
    </source>
</evidence>
<evidence type="ECO:0000256" key="13">
    <source>
        <dbReference type="HAMAP-Rule" id="MF_00394"/>
    </source>
</evidence>
<feature type="binding site" evidence="13">
    <location>
        <position position="22"/>
    </location>
    <ligand>
        <name>NADPH</name>
        <dbReference type="ChEBI" id="CHEBI:57783"/>
    </ligand>
</feature>
<dbReference type="InterPro" id="IPR006168">
    <property type="entry name" value="G3P_DH_NAD-dep"/>
</dbReference>
<dbReference type="GO" id="GO:0005829">
    <property type="term" value="C:cytosol"/>
    <property type="evidence" value="ECO:0007669"/>
    <property type="project" value="TreeGrafter"/>
</dbReference>
<protein>
    <recommendedName>
        <fullName evidence="11 13">Glycerol-3-phosphate dehydrogenase [NAD(P)+]</fullName>
        <ecNumber evidence="10 13">1.1.1.94</ecNumber>
    </recommendedName>
    <alternativeName>
        <fullName evidence="13">NAD(P)(+)-dependent glycerol-3-phosphate dehydrogenase</fullName>
    </alternativeName>
    <alternativeName>
        <fullName evidence="12 13">NAD(P)H-dependent dihydroxyacetone-phosphate reductase</fullName>
    </alternativeName>
</protein>
<evidence type="ECO:0000256" key="14">
    <source>
        <dbReference type="PIRSR" id="PIRSR000114-1"/>
    </source>
</evidence>
<feature type="binding site" evidence="13">
    <location>
        <position position="116"/>
    </location>
    <ligand>
        <name>NADPH</name>
        <dbReference type="ChEBI" id="CHEBI:57783"/>
    </ligand>
</feature>
<dbReference type="HAMAP" id="MF_00394">
    <property type="entry name" value="NAD_Glyc3P_dehydrog"/>
    <property type="match status" value="1"/>
</dbReference>
<feature type="binding site" evidence="13">
    <location>
        <position position="290"/>
    </location>
    <ligand>
        <name>NADPH</name>
        <dbReference type="ChEBI" id="CHEBI:57783"/>
    </ligand>
</feature>
<feature type="binding site" evidence="15">
    <location>
        <position position="116"/>
    </location>
    <ligand>
        <name>substrate</name>
    </ligand>
</feature>
<feature type="binding site" evidence="13">
    <location>
        <position position="263"/>
    </location>
    <ligand>
        <name>sn-glycerol 3-phosphate</name>
        <dbReference type="ChEBI" id="CHEBI:57597"/>
    </ligand>
</feature>
<dbReference type="InterPro" id="IPR006109">
    <property type="entry name" value="G3P_DH_NAD-dep_C"/>
</dbReference>
<comment type="subcellular location">
    <subcellularLocation>
        <location evidence="13">Cytoplasm</location>
    </subcellularLocation>
</comment>
<keyword evidence="21" id="KW-1185">Reference proteome</keyword>
<keyword evidence="3 13" id="KW-0521">NADP</keyword>
<organism evidence="20 21">
    <name type="scientific">Elongatibacter sediminis</name>
    <dbReference type="NCBI Taxonomy" id="3119006"/>
    <lineage>
        <taxon>Bacteria</taxon>
        <taxon>Pseudomonadati</taxon>
        <taxon>Pseudomonadota</taxon>
        <taxon>Gammaproteobacteria</taxon>
        <taxon>Chromatiales</taxon>
        <taxon>Wenzhouxiangellaceae</taxon>
        <taxon>Elongatibacter</taxon>
    </lineage>
</organism>
<evidence type="ECO:0000256" key="4">
    <source>
        <dbReference type="ARBA" id="ARBA00023002"/>
    </source>
</evidence>
<dbReference type="GO" id="GO:0047952">
    <property type="term" value="F:glycerol-3-phosphate dehydrogenase [NAD(P)+] activity"/>
    <property type="evidence" value="ECO:0007669"/>
    <property type="project" value="UniProtKB-UniRule"/>
</dbReference>
<feature type="binding site" evidence="13">
    <location>
        <position position="23"/>
    </location>
    <ligand>
        <name>NADPH</name>
        <dbReference type="ChEBI" id="CHEBI:57783"/>
    </ligand>
</feature>
<dbReference type="RefSeq" id="WP_354694845.1">
    <property type="nucleotide sequence ID" value="NZ_JAZHOG010000004.1"/>
</dbReference>
<evidence type="ECO:0000256" key="6">
    <source>
        <dbReference type="ARBA" id="ARBA00023098"/>
    </source>
</evidence>
<feature type="binding site" evidence="13">
    <location>
        <position position="264"/>
    </location>
    <ligand>
        <name>sn-glycerol 3-phosphate</name>
        <dbReference type="ChEBI" id="CHEBI:57597"/>
    </ligand>
</feature>
<name>A0AAW9RCV9_9GAMM</name>
<gene>
    <name evidence="13" type="primary">gpsA</name>
    <name evidence="20" type="ORF">V3330_07800</name>
</gene>
<evidence type="ECO:0000256" key="16">
    <source>
        <dbReference type="PIRSR" id="PIRSR000114-3"/>
    </source>
</evidence>
<comment type="caution">
    <text evidence="13">Lacks conserved residue(s) required for the propagation of feature annotation.</text>
</comment>
<dbReference type="NCBIfam" id="NF000940">
    <property type="entry name" value="PRK00094.1-2"/>
    <property type="match status" value="1"/>
</dbReference>
<keyword evidence="13" id="KW-0547">Nucleotide-binding</keyword>
<feature type="binding site" evidence="16">
    <location>
        <position position="149"/>
    </location>
    <ligand>
        <name>NAD(+)</name>
        <dbReference type="ChEBI" id="CHEBI:57540"/>
    </ligand>
</feature>
<evidence type="ECO:0000256" key="5">
    <source>
        <dbReference type="ARBA" id="ARBA00023027"/>
    </source>
</evidence>
<dbReference type="InterPro" id="IPR011128">
    <property type="entry name" value="G3P_DH_NAD-dep_N"/>
</dbReference>
<feature type="binding site" evidence="13">
    <location>
        <position position="147"/>
    </location>
    <ligand>
        <name>sn-glycerol 3-phosphate</name>
        <dbReference type="ChEBI" id="CHEBI:57597"/>
    </ligand>
</feature>
<feature type="binding site" evidence="13">
    <location>
        <position position="264"/>
    </location>
    <ligand>
        <name>NADPH</name>
        <dbReference type="ChEBI" id="CHEBI:57783"/>
    </ligand>
</feature>
<dbReference type="GO" id="GO:0046474">
    <property type="term" value="P:glycerophospholipid biosynthetic process"/>
    <property type="evidence" value="ECO:0007669"/>
    <property type="project" value="TreeGrafter"/>
</dbReference>
<feature type="binding site" evidence="16">
    <location>
        <begin position="19"/>
        <end position="24"/>
    </location>
    <ligand>
        <name>NAD(+)</name>
        <dbReference type="ChEBI" id="CHEBI:57540"/>
    </ligand>
</feature>
<keyword evidence="6 13" id="KW-0443">Lipid metabolism</keyword>
<keyword evidence="4 13" id="KW-0560">Oxidoreductase</keyword>
<evidence type="ECO:0000256" key="8">
    <source>
        <dbReference type="ARBA" id="ARBA00023264"/>
    </source>
</evidence>
<comment type="catalytic activity">
    <reaction evidence="13">
        <text>sn-glycerol 3-phosphate + NAD(+) = dihydroxyacetone phosphate + NADH + H(+)</text>
        <dbReference type="Rhea" id="RHEA:11092"/>
        <dbReference type="ChEBI" id="CHEBI:15378"/>
        <dbReference type="ChEBI" id="CHEBI:57540"/>
        <dbReference type="ChEBI" id="CHEBI:57597"/>
        <dbReference type="ChEBI" id="CHEBI:57642"/>
        <dbReference type="ChEBI" id="CHEBI:57945"/>
        <dbReference type="EC" id="1.1.1.94"/>
    </reaction>
</comment>
<feature type="active site" description="Proton acceptor" evidence="13 14">
    <location>
        <position position="200"/>
    </location>
</feature>
<feature type="binding site" evidence="13">
    <location>
        <position position="288"/>
    </location>
    <ligand>
        <name>NADPH</name>
        <dbReference type="ChEBI" id="CHEBI:57783"/>
    </ligand>
</feature>
<dbReference type="PANTHER" id="PTHR11728">
    <property type="entry name" value="GLYCEROL-3-PHOSPHATE DEHYDROGENASE"/>
    <property type="match status" value="1"/>
</dbReference>
<dbReference type="FunFam" id="1.10.1040.10:FF:000001">
    <property type="entry name" value="Glycerol-3-phosphate dehydrogenase [NAD(P)+]"/>
    <property type="match status" value="1"/>
</dbReference>
<dbReference type="PIRSF" id="PIRSF000114">
    <property type="entry name" value="Glycerol-3-P_dh"/>
    <property type="match status" value="1"/>
</dbReference>